<feature type="repeat" description="PPR" evidence="3">
    <location>
        <begin position="164"/>
        <end position="198"/>
    </location>
</feature>
<evidence type="ECO:0000256" key="2">
    <source>
        <dbReference type="ARBA" id="ARBA00022737"/>
    </source>
</evidence>
<proteinExistence type="inferred from homology"/>
<evidence type="ECO:0000256" key="1">
    <source>
        <dbReference type="ARBA" id="ARBA00007626"/>
    </source>
</evidence>
<accession>A0A835VZJ4</accession>
<organism evidence="5 6">
    <name type="scientific">Chlamydomonas schloesseri</name>
    <dbReference type="NCBI Taxonomy" id="2026947"/>
    <lineage>
        <taxon>Eukaryota</taxon>
        <taxon>Viridiplantae</taxon>
        <taxon>Chlorophyta</taxon>
        <taxon>core chlorophytes</taxon>
        <taxon>Chlorophyceae</taxon>
        <taxon>CS clade</taxon>
        <taxon>Chlamydomonadales</taxon>
        <taxon>Chlamydomonadaceae</taxon>
        <taxon>Chlamydomonas</taxon>
    </lineage>
</organism>
<evidence type="ECO:0000313" key="6">
    <source>
        <dbReference type="Proteomes" id="UP000613740"/>
    </source>
</evidence>
<dbReference type="OrthoDB" id="185373at2759"/>
<feature type="domain" description="PROP1-like PPR" evidence="4">
    <location>
        <begin position="109"/>
        <end position="201"/>
    </location>
</feature>
<dbReference type="InterPro" id="IPR002885">
    <property type="entry name" value="PPR_rpt"/>
</dbReference>
<evidence type="ECO:0000313" key="5">
    <source>
        <dbReference type="EMBL" id="KAG2430766.1"/>
    </source>
</evidence>
<gene>
    <name evidence="5" type="ORF">HYH02_013605</name>
</gene>
<dbReference type="AlphaFoldDB" id="A0A835VZJ4"/>
<dbReference type="EMBL" id="JAEHOD010000077">
    <property type="protein sequence ID" value="KAG2430766.1"/>
    <property type="molecule type" value="Genomic_DNA"/>
</dbReference>
<sequence length="221" mass="24502">MQIIQRPPLSACARPVRCQFVPTPVSFASLRTGFAHRQVCRARLQGEAQTEEERVASARAEVTKRIKTLGAQGKVKDAISALAGLANLGIQPDTRAATALVQACTRDMELAQSIFDEMFGEFLQPDEVTFAVLLRGYGATNPPDWPRIDATLTTMRMKYGIEPTALSFNALLEVCCRTSDIDRGQDIIDRMAADGVEPDEFTEEVVARRRVLRSYLRKTLL</sequence>
<evidence type="ECO:0000256" key="3">
    <source>
        <dbReference type="PROSITE-ProRule" id="PRU00708"/>
    </source>
</evidence>
<evidence type="ECO:0000259" key="4">
    <source>
        <dbReference type="Pfam" id="PF17177"/>
    </source>
</evidence>
<dbReference type="PANTHER" id="PTHR47447">
    <property type="entry name" value="OS03G0856100 PROTEIN"/>
    <property type="match status" value="1"/>
</dbReference>
<name>A0A835VZJ4_9CHLO</name>
<comment type="caution">
    <text evidence="5">The sequence shown here is derived from an EMBL/GenBank/DDBJ whole genome shotgun (WGS) entry which is preliminary data.</text>
</comment>
<keyword evidence="6" id="KW-1185">Reference proteome</keyword>
<dbReference type="NCBIfam" id="TIGR00756">
    <property type="entry name" value="PPR"/>
    <property type="match status" value="1"/>
</dbReference>
<dbReference type="Pfam" id="PF17177">
    <property type="entry name" value="PPR_long"/>
    <property type="match status" value="1"/>
</dbReference>
<dbReference type="Proteomes" id="UP000613740">
    <property type="component" value="Unassembled WGS sequence"/>
</dbReference>
<comment type="similarity">
    <text evidence="1">Belongs to the PPR family. P subfamily.</text>
</comment>
<dbReference type="InterPro" id="IPR011990">
    <property type="entry name" value="TPR-like_helical_dom_sf"/>
</dbReference>
<protein>
    <recommendedName>
        <fullName evidence="4">PROP1-like PPR domain-containing protein</fullName>
    </recommendedName>
</protein>
<dbReference type="PANTHER" id="PTHR47447:SF17">
    <property type="entry name" value="OS12G0638900 PROTEIN"/>
    <property type="match status" value="1"/>
</dbReference>
<dbReference type="Gene3D" id="1.25.40.10">
    <property type="entry name" value="Tetratricopeptide repeat domain"/>
    <property type="match status" value="1"/>
</dbReference>
<keyword evidence="2" id="KW-0677">Repeat</keyword>
<reference evidence="5" key="1">
    <citation type="journal article" date="2020" name="bioRxiv">
        <title>Comparative genomics of Chlamydomonas.</title>
        <authorList>
            <person name="Craig R.J."/>
            <person name="Hasan A.R."/>
            <person name="Ness R.W."/>
            <person name="Keightley P.D."/>
        </authorList>
    </citation>
    <scope>NUCLEOTIDE SEQUENCE</scope>
    <source>
        <strain evidence="5">CCAP 11/173</strain>
    </source>
</reference>
<dbReference type="PROSITE" id="PS51375">
    <property type="entry name" value="PPR"/>
    <property type="match status" value="1"/>
</dbReference>
<dbReference type="InterPro" id="IPR033443">
    <property type="entry name" value="PROP1-like_PPR_dom"/>
</dbReference>